<organism evidence="1 2">
    <name type="scientific">Streptomyces acidicola</name>
    <dbReference type="NCBI Taxonomy" id="2596892"/>
    <lineage>
        <taxon>Bacteria</taxon>
        <taxon>Bacillati</taxon>
        <taxon>Actinomycetota</taxon>
        <taxon>Actinomycetes</taxon>
        <taxon>Kitasatosporales</taxon>
        <taxon>Streptomycetaceae</taxon>
        <taxon>Streptomyces</taxon>
    </lineage>
</organism>
<sequence length="277" mass="28838">MTPGTPPTTPASRPLTVALDKALDTPFTHGTLASLPEWLRADDTCDVDIRAIGGPAWTGRLHRALALRPRAVLLSRPTPAPPETVKELAALADAAQVPVVVDTPWALHPATTDVVPALRAAAAQAALIEVFTAADVPPAHAFLDQLALVRATAGALDSLRVTRLDARGHGGSAQCGSVPVSFSGCRSGIGTTDTRLVLRGAGEQWRLDFAAPSSARPATVVRIDADGEHLLPTRYETAHRAAWRHTHAAATSGTAAPSTLHHLAADLALFPVEALSA</sequence>
<reference evidence="1 2" key="1">
    <citation type="submission" date="2019-09" db="EMBL/GenBank/DDBJ databases">
        <authorList>
            <person name="Duangmal K."/>
            <person name="Teo W.F.A."/>
            <person name="Lipun K."/>
        </authorList>
    </citation>
    <scope>NUCLEOTIDE SEQUENCE [LARGE SCALE GENOMIC DNA]</scope>
    <source>
        <strain evidence="1 2">K1PN6</strain>
    </source>
</reference>
<name>A0A5N8WX79_9ACTN</name>
<accession>A0A5N8WX79</accession>
<keyword evidence="2" id="KW-1185">Reference proteome</keyword>
<evidence type="ECO:0000313" key="2">
    <source>
        <dbReference type="Proteomes" id="UP000373149"/>
    </source>
</evidence>
<dbReference type="RefSeq" id="WP_152865760.1">
    <property type="nucleotide sequence ID" value="NZ_VMNX01000095.1"/>
</dbReference>
<protein>
    <submittedName>
        <fullName evidence="1">Uncharacterized protein</fullName>
    </submittedName>
</protein>
<dbReference type="Proteomes" id="UP000373149">
    <property type="component" value="Unassembled WGS sequence"/>
</dbReference>
<evidence type="ECO:0000313" key="1">
    <source>
        <dbReference type="EMBL" id="MPY51416.1"/>
    </source>
</evidence>
<comment type="caution">
    <text evidence="1">The sequence shown here is derived from an EMBL/GenBank/DDBJ whole genome shotgun (WGS) entry which is preliminary data.</text>
</comment>
<dbReference type="AlphaFoldDB" id="A0A5N8WX79"/>
<dbReference type="EMBL" id="VMNX01000095">
    <property type="protein sequence ID" value="MPY51416.1"/>
    <property type="molecule type" value="Genomic_DNA"/>
</dbReference>
<gene>
    <name evidence="1" type="ORF">FPZ41_23785</name>
</gene>
<proteinExistence type="predicted"/>